<comment type="caution">
    <text evidence="1">The sequence shown here is derived from an EMBL/GenBank/DDBJ whole genome shotgun (WGS) entry which is preliminary data.</text>
</comment>
<dbReference type="RefSeq" id="XP_037221006.1">
    <property type="nucleotide sequence ID" value="XM_037363085.1"/>
</dbReference>
<dbReference type="OrthoDB" id="3226942at2759"/>
<evidence type="ECO:0000313" key="1">
    <source>
        <dbReference type="EMBL" id="KAF7304034.1"/>
    </source>
</evidence>
<dbReference type="Proteomes" id="UP000636479">
    <property type="component" value="Unassembled WGS sequence"/>
</dbReference>
<accession>A0A8H6W3A6</accession>
<dbReference type="SUPFAM" id="SSF53098">
    <property type="entry name" value="Ribonuclease H-like"/>
    <property type="match status" value="1"/>
</dbReference>
<dbReference type="InterPro" id="IPR012337">
    <property type="entry name" value="RNaseH-like_sf"/>
</dbReference>
<evidence type="ECO:0000313" key="2">
    <source>
        <dbReference type="Proteomes" id="UP000636479"/>
    </source>
</evidence>
<dbReference type="GeneID" id="59345601"/>
<sequence>MPRKVHPFLELYYTVLGKVANKSEHNVYIWGKASEGTVVHDAAPPAKKHKVVQKAKQANLNGYVDHPMTKVQQTTANRKLLRYFIHSNTAFINANNIFLADFTNEICPSFNIASCTTMSTLLLDAEFSDVHLGMVKELTTWQRSGTLLIDGCEDILHRSLYGTAAARVGEPTIVMGLKDLTGSRGSAEKILEAAQDSMKRMGIKNAGCFLAAVTDNPMVMKAVRKEAREQVQVVNYLGVLGSWSQHTYWRDLSLPTSHYWGGQLKTMAALENINRGLKKNCDSQWYALILLLRSVSAYQVPLNTIVARPNARVQTNGFSVINVDVVRIIRDPDDCFWSTISQIIRVAKPFVDSIAQSEGRNVTLADCMLNFLGAAYQLAELKDEPGDVTTFKSHAFAVVDKRFRMMATPIHQLALFLHPLCRKKQR</sequence>
<reference evidence="1" key="1">
    <citation type="submission" date="2020-05" db="EMBL/GenBank/DDBJ databases">
        <title>Mycena genomes resolve the evolution of fungal bioluminescence.</title>
        <authorList>
            <person name="Tsai I.J."/>
        </authorList>
    </citation>
    <scope>NUCLEOTIDE SEQUENCE</scope>
    <source>
        <strain evidence="1">171206Taipei</strain>
    </source>
</reference>
<organism evidence="1 2">
    <name type="scientific">Mycena indigotica</name>
    <dbReference type="NCBI Taxonomy" id="2126181"/>
    <lineage>
        <taxon>Eukaryota</taxon>
        <taxon>Fungi</taxon>
        <taxon>Dikarya</taxon>
        <taxon>Basidiomycota</taxon>
        <taxon>Agaricomycotina</taxon>
        <taxon>Agaricomycetes</taxon>
        <taxon>Agaricomycetidae</taxon>
        <taxon>Agaricales</taxon>
        <taxon>Marasmiineae</taxon>
        <taxon>Mycenaceae</taxon>
        <taxon>Mycena</taxon>
    </lineage>
</organism>
<name>A0A8H6W3A6_9AGAR</name>
<proteinExistence type="predicted"/>
<dbReference type="EMBL" id="JACAZF010000005">
    <property type="protein sequence ID" value="KAF7304034.1"/>
    <property type="molecule type" value="Genomic_DNA"/>
</dbReference>
<gene>
    <name evidence="1" type="ORF">MIND_00634700</name>
</gene>
<keyword evidence="2" id="KW-1185">Reference proteome</keyword>
<dbReference type="AlphaFoldDB" id="A0A8H6W3A6"/>
<protein>
    <submittedName>
        <fullName evidence="1">DUF659 domain-containing protein</fullName>
    </submittedName>
</protein>